<evidence type="ECO:0000256" key="12">
    <source>
        <dbReference type="ARBA" id="ARBA00034430"/>
    </source>
</evidence>
<dbReference type="EMBL" id="LT629690">
    <property type="protein sequence ID" value="SDE75661.1"/>
    <property type="molecule type" value="Genomic_DNA"/>
</dbReference>
<keyword evidence="8 13" id="KW-1133">Transmembrane helix</keyword>
<organism evidence="14 15">
    <name type="scientific">Terriglobus roseus</name>
    <dbReference type="NCBI Taxonomy" id="392734"/>
    <lineage>
        <taxon>Bacteria</taxon>
        <taxon>Pseudomonadati</taxon>
        <taxon>Acidobacteriota</taxon>
        <taxon>Terriglobia</taxon>
        <taxon>Terriglobales</taxon>
        <taxon>Acidobacteriaceae</taxon>
        <taxon>Terriglobus</taxon>
    </lineage>
</organism>
<dbReference type="Proteomes" id="UP000182427">
    <property type="component" value="Chromosome I"/>
</dbReference>
<gene>
    <name evidence="14" type="ORF">SAMN05444167_0348</name>
</gene>
<comment type="catalytic activity">
    <reaction evidence="12">
        <text>K(+)(in) = K(+)(out)</text>
        <dbReference type="Rhea" id="RHEA:29463"/>
        <dbReference type="ChEBI" id="CHEBI:29103"/>
    </reaction>
</comment>
<evidence type="ECO:0000256" key="4">
    <source>
        <dbReference type="ARBA" id="ARBA00022538"/>
    </source>
</evidence>
<keyword evidence="10 13" id="KW-0472">Membrane</keyword>
<keyword evidence="4" id="KW-0633">Potassium transport</keyword>
<protein>
    <submittedName>
        <fullName evidence="14">Uncharacterized membrane protein</fullName>
    </submittedName>
</protein>
<comment type="similarity">
    <text evidence="2">Belongs to the TMEM175 family.</text>
</comment>
<accession>A0A1G7FIG6</accession>
<dbReference type="PANTHER" id="PTHR31462">
    <property type="entry name" value="ENDOSOMAL/LYSOSOMAL POTASSIUM CHANNEL TMEM175"/>
    <property type="match status" value="1"/>
</dbReference>
<feature type="transmembrane region" description="Helical" evidence="13">
    <location>
        <begin position="75"/>
        <end position="96"/>
    </location>
</feature>
<name>A0A1G7FIG6_9BACT</name>
<evidence type="ECO:0000256" key="11">
    <source>
        <dbReference type="ARBA" id="ARBA00023303"/>
    </source>
</evidence>
<feature type="transmembrane region" description="Helical" evidence="13">
    <location>
        <begin position="12"/>
        <end position="32"/>
    </location>
</feature>
<evidence type="ECO:0000256" key="10">
    <source>
        <dbReference type="ARBA" id="ARBA00023136"/>
    </source>
</evidence>
<keyword evidence="3" id="KW-0813">Transport</keyword>
<evidence type="ECO:0000313" key="15">
    <source>
        <dbReference type="Proteomes" id="UP000182427"/>
    </source>
</evidence>
<dbReference type="Pfam" id="PF06736">
    <property type="entry name" value="TMEM175"/>
    <property type="match status" value="1"/>
</dbReference>
<feature type="transmembrane region" description="Helical" evidence="13">
    <location>
        <begin position="44"/>
        <end position="63"/>
    </location>
</feature>
<evidence type="ECO:0000256" key="8">
    <source>
        <dbReference type="ARBA" id="ARBA00022989"/>
    </source>
</evidence>
<evidence type="ECO:0000256" key="6">
    <source>
        <dbReference type="ARBA" id="ARBA00022826"/>
    </source>
</evidence>
<evidence type="ECO:0000256" key="9">
    <source>
        <dbReference type="ARBA" id="ARBA00023065"/>
    </source>
</evidence>
<comment type="subcellular location">
    <subcellularLocation>
        <location evidence="1">Membrane</location>
        <topology evidence="1">Multi-pass membrane protein</topology>
    </subcellularLocation>
</comment>
<evidence type="ECO:0000256" key="1">
    <source>
        <dbReference type="ARBA" id="ARBA00004141"/>
    </source>
</evidence>
<dbReference type="InterPro" id="IPR010617">
    <property type="entry name" value="TMEM175-like"/>
</dbReference>
<feature type="transmembrane region" description="Helical" evidence="13">
    <location>
        <begin position="108"/>
        <end position="129"/>
    </location>
</feature>
<dbReference type="GO" id="GO:0016020">
    <property type="term" value="C:membrane"/>
    <property type="evidence" value="ECO:0007669"/>
    <property type="project" value="UniProtKB-SubCell"/>
</dbReference>
<reference evidence="14 15" key="1">
    <citation type="submission" date="2016-10" db="EMBL/GenBank/DDBJ databases">
        <authorList>
            <person name="de Groot N.N."/>
        </authorList>
    </citation>
    <scope>NUCLEOTIDE SEQUENCE [LARGE SCALE GENOMIC DNA]</scope>
    <source>
        <strain evidence="14 15">GAS232</strain>
    </source>
</reference>
<keyword evidence="7" id="KW-0630">Potassium</keyword>
<keyword evidence="11" id="KW-0407">Ion channel</keyword>
<sequence length="202" mass="23035">MPAHEMKSTRLEAFSDGVIAVIITIMVLELHVPEAHGFAGFLHILPRLGIYGLSFLVVAIYWVNHHDLCSRTEVINYRVLWANLLFLFTLSLLPYFTDYVAEHHYDSFSTALYTVTFIVVAIGFLVLRLSLNGLHDDHEEKLPSRDRKETVKHITSLALYVIALPVAYYKPILSLALDFAVTLIWIVPELGTQRPSHRKHRG</sequence>
<proteinExistence type="inferred from homology"/>
<evidence type="ECO:0000256" key="3">
    <source>
        <dbReference type="ARBA" id="ARBA00022448"/>
    </source>
</evidence>
<dbReference type="GO" id="GO:0015252">
    <property type="term" value="F:proton channel activity"/>
    <property type="evidence" value="ECO:0007669"/>
    <property type="project" value="InterPro"/>
</dbReference>
<feature type="transmembrane region" description="Helical" evidence="13">
    <location>
        <begin position="150"/>
        <end position="169"/>
    </location>
</feature>
<keyword evidence="9" id="KW-0406">Ion transport</keyword>
<keyword evidence="5 13" id="KW-0812">Transmembrane</keyword>
<dbReference type="PANTHER" id="PTHR31462:SF5">
    <property type="entry name" value="ENDOSOMAL_LYSOSOMAL PROTON CHANNEL TMEM175"/>
    <property type="match status" value="1"/>
</dbReference>
<keyword evidence="15" id="KW-1185">Reference proteome</keyword>
<evidence type="ECO:0000256" key="2">
    <source>
        <dbReference type="ARBA" id="ARBA00006920"/>
    </source>
</evidence>
<dbReference type="AlphaFoldDB" id="A0A1G7FIG6"/>
<evidence type="ECO:0000256" key="7">
    <source>
        <dbReference type="ARBA" id="ARBA00022958"/>
    </source>
</evidence>
<dbReference type="GO" id="GO:0005267">
    <property type="term" value="F:potassium channel activity"/>
    <property type="evidence" value="ECO:0007669"/>
    <property type="project" value="UniProtKB-KW"/>
</dbReference>
<evidence type="ECO:0000256" key="5">
    <source>
        <dbReference type="ARBA" id="ARBA00022692"/>
    </source>
</evidence>
<evidence type="ECO:0000313" key="14">
    <source>
        <dbReference type="EMBL" id="SDE75661.1"/>
    </source>
</evidence>
<keyword evidence="6" id="KW-0631">Potassium channel</keyword>
<dbReference type="RefSeq" id="WP_231966685.1">
    <property type="nucleotide sequence ID" value="NZ_LT629690.1"/>
</dbReference>
<evidence type="ECO:0000256" key="13">
    <source>
        <dbReference type="SAM" id="Phobius"/>
    </source>
</evidence>